<dbReference type="EMBL" id="JBBUKT010000002">
    <property type="protein sequence ID" value="MEK7950275.1"/>
    <property type="molecule type" value="Genomic_DNA"/>
</dbReference>
<dbReference type="Gene3D" id="3.40.50.2300">
    <property type="match status" value="1"/>
</dbReference>
<evidence type="ECO:0000313" key="10">
    <source>
        <dbReference type="EMBL" id="MEK7950275.1"/>
    </source>
</evidence>
<dbReference type="InterPro" id="IPR011006">
    <property type="entry name" value="CheY-like_superfamily"/>
</dbReference>
<evidence type="ECO:0000256" key="7">
    <source>
        <dbReference type="PROSITE-ProRule" id="PRU01091"/>
    </source>
</evidence>
<proteinExistence type="predicted"/>
<dbReference type="CDD" id="cd00383">
    <property type="entry name" value="trans_reg_C"/>
    <property type="match status" value="1"/>
</dbReference>
<keyword evidence="1 6" id="KW-0597">Phosphoprotein</keyword>
<evidence type="ECO:0000259" key="9">
    <source>
        <dbReference type="PROSITE" id="PS51755"/>
    </source>
</evidence>
<keyword evidence="4 7" id="KW-0238">DNA-binding</keyword>
<comment type="caution">
    <text evidence="10">The sequence shown here is derived from an EMBL/GenBank/DDBJ whole genome shotgun (WGS) entry which is preliminary data.</text>
</comment>
<dbReference type="PROSITE" id="PS50110">
    <property type="entry name" value="RESPONSE_REGULATORY"/>
    <property type="match status" value="1"/>
</dbReference>
<feature type="DNA-binding region" description="OmpR/PhoB-type" evidence="7">
    <location>
        <begin position="133"/>
        <end position="227"/>
    </location>
</feature>
<dbReference type="InterPro" id="IPR001867">
    <property type="entry name" value="OmpR/PhoB-type_DNA-bd"/>
</dbReference>
<dbReference type="Gene3D" id="6.10.250.690">
    <property type="match status" value="1"/>
</dbReference>
<dbReference type="InterPro" id="IPR001789">
    <property type="entry name" value="Sig_transdc_resp-reg_receiver"/>
</dbReference>
<evidence type="ECO:0000256" key="3">
    <source>
        <dbReference type="ARBA" id="ARBA00023015"/>
    </source>
</evidence>
<dbReference type="Pfam" id="PF00486">
    <property type="entry name" value="Trans_reg_C"/>
    <property type="match status" value="1"/>
</dbReference>
<protein>
    <submittedName>
        <fullName evidence="10">Response regulator transcription factor</fullName>
    </submittedName>
</protein>
<evidence type="ECO:0000256" key="4">
    <source>
        <dbReference type="ARBA" id="ARBA00023125"/>
    </source>
</evidence>
<evidence type="ECO:0000256" key="6">
    <source>
        <dbReference type="PROSITE-ProRule" id="PRU00169"/>
    </source>
</evidence>
<keyword evidence="2" id="KW-0902">Two-component regulatory system</keyword>
<reference evidence="10 11" key="1">
    <citation type="submission" date="2024-04" db="EMBL/GenBank/DDBJ databases">
        <title>Luteolibacter sp. isolated from soil.</title>
        <authorList>
            <person name="An J."/>
        </authorList>
    </citation>
    <scope>NUCLEOTIDE SEQUENCE [LARGE SCALE GENOMIC DNA]</scope>
    <source>
        <strain evidence="10 11">Y139</strain>
    </source>
</reference>
<dbReference type="Pfam" id="PF00072">
    <property type="entry name" value="Response_reg"/>
    <property type="match status" value="1"/>
</dbReference>
<gene>
    <name evidence="10" type="ORF">WKV53_07200</name>
</gene>
<evidence type="ECO:0000256" key="1">
    <source>
        <dbReference type="ARBA" id="ARBA00022553"/>
    </source>
</evidence>
<name>A0ABU9ARD8_9BACT</name>
<dbReference type="InterPro" id="IPR036388">
    <property type="entry name" value="WH-like_DNA-bd_sf"/>
</dbReference>
<dbReference type="SMART" id="SM00862">
    <property type="entry name" value="Trans_reg_C"/>
    <property type="match status" value="1"/>
</dbReference>
<evidence type="ECO:0000256" key="5">
    <source>
        <dbReference type="ARBA" id="ARBA00023163"/>
    </source>
</evidence>
<dbReference type="PROSITE" id="PS51755">
    <property type="entry name" value="OMPR_PHOB"/>
    <property type="match status" value="1"/>
</dbReference>
<evidence type="ECO:0000313" key="11">
    <source>
        <dbReference type="Proteomes" id="UP001371305"/>
    </source>
</evidence>
<keyword evidence="3" id="KW-0805">Transcription regulation</keyword>
<keyword evidence="11" id="KW-1185">Reference proteome</keyword>
<feature type="modified residue" description="4-aspartylphosphate" evidence="6">
    <location>
        <position position="61"/>
    </location>
</feature>
<feature type="domain" description="Response regulatory" evidence="8">
    <location>
        <begin position="12"/>
        <end position="125"/>
    </location>
</feature>
<feature type="domain" description="OmpR/PhoB-type" evidence="9">
    <location>
        <begin position="133"/>
        <end position="227"/>
    </location>
</feature>
<dbReference type="Gene3D" id="1.10.10.10">
    <property type="entry name" value="Winged helix-like DNA-binding domain superfamily/Winged helix DNA-binding domain"/>
    <property type="match status" value="1"/>
</dbReference>
<evidence type="ECO:0000256" key="2">
    <source>
        <dbReference type="ARBA" id="ARBA00023012"/>
    </source>
</evidence>
<dbReference type="SMART" id="SM00448">
    <property type="entry name" value="REC"/>
    <property type="match status" value="1"/>
</dbReference>
<dbReference type="PANTHER" id="PTHR48111:SF1">
    <property type="entry name" value="TWO-COMPONENT RESPONSE REGULATOR ORR33"/>
    <property type="match status" value="1"/>
</dbReference>
<accession>A0ABU9ARD8</accession>
<dbReference type="PANTHER" id="PTHR48111">
    <property type="entry name" value="REGULATOR OF RPOS"/>
    <property type="match status" value="1"/>
</dbReference>
<sequence length="227" mass="25159">MKRMLVSCPPMRLLIADDEPDLLRALCEAMREEGHAVDEAIDGTEALYKATEWDYDAVILDVMMPGLDGFEVLSRLRKIKKTPVLMLTARTKVNDRVHGLDAGADDYVSKPVDLIELAARVRAIIRRGQGDASSLITIGDVTIDTAARRATKGGEAVTLTGGEYPLLEYLARRRGKTVTRTEIYDHLYDENDTPLSNIIDVQVSNLRKKLGSSFITTYRGQGYSIDA</sequence>
<dbReference type="SUPFAM" id="SSF52172">
    <property type="entry name" value="CheY-like"/>
    <property type="match status" value="1"/>
</dbReference>
<evidence type="ECO:0000259" key="8">
    <source>
        <dbReference type="PROSITE" id="PS50110"/>
    </source>
</evidence>
<dbReference type="InterPro" id="IPR039420">
    <property type="entry name" value="WalR-like"/>
</dbReference>
<keyword evidence="5" id="KW-0804">Transcription</keyword>
<dbReference type="Proteomes" id="UP001371305">
    <property type="component" value="Unassembled WGS sequence"/>
</dbReference>
<organism evidence="10 11">
    <name type="scientific">Luteolibacter soli</name>
    <dbReference type="NCBI Taxonomy" id="3135280"/>
    <lineage>
        <taxon>Bacteria</taxon>
        <taxon>Pseudomonadati</taxon>
        <taxon>Verrucomicrobiota</taxon>
        <taxon>Verrucomicrobiia</taxon>
        <taxon>Verrucomicrobiales</taxon>
        <taxon>Verrucomicrobiaceae</taxon>
        <taxon>Luteolibacter</taxon>
    </lineage>
</organism>